<evidence type="ECO:0000313" key="2">
    <source>
        <dbReference type="Proteomes" id="UP000814128"/>
    </source>
</evidence>
<organism evidence="1 2">
    <name type="scientific">Vararia minispora EC-137</name>
    <dbReference type="NCBI Taxonomy" id="1314806"/>
    <lineage>
        <taxon>Eukaryota</taxon>
        <taxon>Fungi</taxon>
        <taxon>Dikarya</taxon>
        <taxon>Basidiomycota</taxon>
        <taxon>Agaricomycotina</taxon>
        <taxon>Agaricomycetes</taxon>
        <taxon>Russulales</taxon>
        <taxon>Lachnocladiaceae</taxon>
        <taxon>Vararia</taxon>
    </lineage>
</organism>
<comment type="caution">
    <text evidence="1">The sequence shown here is derived from an EMBL/GenBank/DDBJ whole genome shotgun (WGS) entry which is preliminary data.</text>
</comment>
<dbReference type="EMBL" id="MU273587">
    <property type="protein sequence ID" value="KAI0031253.1"/>
    <property type="molecule type" value="Genomic_DNA"/>
</dbReference>
<dbReference type="Proteomes" id="UP000814128">
    <property type="component" value="Unassembled WGS sequence"/>
</dbReference>
<protein>
    <submittedName>
        <fullName evidence="1">Dopey, N-terminal-domain-containing protein</fullName>
    </submittedName>
</protein>
<name>A0ACB8QHT5_9AGAM</name>
<reference evidence="1" key="2">
    <citation type="journal article" date="2022" name="New Phytol.">
        <title>Evolutionary transition to the ectomycorrhizal habit in the genomes of a hyperdiverse lineage of mushroom-forming fungi.</title>
        <authorList>
            <person name="Looney B."/>
            <person name="Miyauchi S."/>
            <person name="Morin E."/>
            <person name="Drula E."/>
            <person name="Courty P.E."/>
            <person name="Kohler A."/>
            <person name="Kuo A."/>
            <person name="LaButti K."/>
            <person name="Pangilinan J."/>
            <person name="Lipzen A."/>
            <person name="Riley R."/>
            <person name="Andreopoulos W."/>
            <person name="He G."/>
            <person name="Johnson J."/>
            <person name="Nolan M."/>
            <person name="Tritt A."/>
            <person name="Barry K.W."/>
            <person name="Grigoriev I.V."/>
            <person name="Nagy L.G."/>
            <person name="Hibbett D."/>
            <person name="Henrissat B."/>
            <person name="Matheny P.B."/>
            <person name="Labbe J."/>
            <person name="Martin F.M."/>
        </authorList>
    </citation>
    <scope>NUCLEOTIDE SEQUENCE</scope>
    <source>
        <strain evidence="1">EC-137</strain>
    </source>
</reference>
<proteinExistence type="predicted"/>
<evidence type="ECO:0000313" key="1">
    <source>
        <dbReference type="EMBL" id="KAI0031253.1"/>
    </source>
</evidence>
<keyword evidence="2" id="KW-1185">Reference proteome</keyword>
<sequence length="1782" mass="198952">MASLPSGELSGSVSRFVARAKERAALNQAYASDPKHKKYAQQVEKCLAFFDNVHEWADFIAFLKQLLKTLQAYMQFKEIPRKIVVAKRLAQCLNPALPSGVHQRALDVYSHIFSVIGSEGLRRDLFLWTSGLFPFFEYAATSVKPALLNIFDIYFIPLQGSLRPVIKAFILSLLPGLEEETGEFFEKVLALLDRLSGTISPSFFLQNVWLVMLTTSSARGTSLNLLSRRLPNLSHDEDITLIVGSDIGLMIRAFAAALEDDNLLVRRGALDLLLTSLRLDSSAVRNASEEDRTILMRAATSVVMRRDLSLNRRLYTWLLGPEEHAEQQISYFRTNGLPLLAKTLRSEMNTPSSEYSETRPYKIFISLLDKWEIGGPLTDTLVLDAFQSLRASIESDLLREELSLTASTLYEAVEPQVVWKHLLSGVISEIAINTSRLRNIKLAQYILNSVFIGDEEVVTVHLPLVLTAITEVLQDQAKRDPAMLSGPAAKEVLSLLVTILAKIPVANLFVATQLPADATVDALGPFSCARVFYGFESDIAIQESVQRPRVPFATVFEDLVALTSECVRNNAPIPRVVFVRGLALMLELVEARLPEKDGAELILDWNPSEWLSLMLSALETQHSTFVEVDRVVSFMIAAHKADHITPFMPTLLRDATLRLVNMEVLTDIGFKLFKYLRPDYSTYHLRSVNLIWALDECTKGHYVESIVAQALASPESGSNEAAYEAFGVFWRLTGEFYRPGFHFKMPLMIVLDTLKSDEPSMRRIGETWMRCNLKSYLRVLDPLLYDLLDPALHRVPSVTKMNGKELRDFSYERPHDQAYLKYVLETMLSVVRFGGQGFGKTTRTTHINRSHHTGLVQRVEEAGLSHSGATYQDVLVEILTRFLQSECKAKRVQTMAPGNAALQATATDLLQALVSRGEVDLPALEMLEAAVIAKLYTYVHVRRLELQNKLLHLLHSIISATTANHSTRRAASSHASGVGAPISSDAQDGAVQSYSFNPLLVHTLVDGISVPSNRPMLQHWLDFILMTIPQFQQSMHAVLGPLSDCVCRQLRFCLSDIQQAGVEDETRDVCSLTTDAEFLMLLNALERLILLNLQTSDAGNVEDDGVPAEKPGGSEGGSGFLGIVTNVFSSEPPMNPPDEQFTTRSPGYRALHEGVRVLFSLWATLTWSESNSWTPRYEALSMINSKTRGRCRRAFEHLFRLHSAEVLESIIDCWNRDKSSAPQAFELVDALTSSAQNLVHMVCESVAQRLPGLSEKARRQVVNPNLSDATLFLFLEQYLIQLEGPLVIQVWGRFLQLARDVLASVKDFKLQAFAVLRCVSVLASKLTQTTAMEDRRVRKDLQDVYAKLLDSVVVSVNRNADQSFWSRRGLKDGAVNGRDSPAPRGVLGGTADERLEEKANASTASLPLPSNMDASDQYISTDVLPHLRQFLTDNDKVLVACTNIMYYIVSPAIKSKSRPLDVEVAVLQIVKEMSQISLTLKTWRGVVAEIINDNRFFACTPDMETPFRPAIQAWIKADKSAFSEVIGKVTTGPSTNIFSNREYENLMRSLALRRMSYLLLCGEKNEFLTSLPTIQEKLVDVFRNVNAPTVLAEVFLCIRVLLCRLSAHNLASFWPVILSELYRLLLQTMVDLPPDASEILTLVLSACKFVDLLLVLQTEEFQVHEWAFITDTVDAVYHPDEWSPEAILDQLAEIASQLPAADVQRSSTGTALHLPVTTPGPGCHLMRRPMLTDLKQVDSIRDLIPFFSSASIASYESVYTSGGNIDWAEVERSLNVDIFDGR</sequence>
<accession>A0ACB8QHT5</accession>
<gene>
    <name evidence="1" type="ORF">K488DRAFT_79169</name>
</gene>
<reference evidence="1" key="1">
    <citation type="submission" date="2021-02" db="EMBL/GenBank/DDBJ databases">
        <authorList>
            <consortium name="DOE Joint Genome Institute"/>
            <person name="Ahrendt S."/>
            <person name="Looney B.P."/>
            <person name="Miyauchi S."/>
            <person name="Morin E."/>
            <person name="Drula E."/>
            <person name="Courty P.E."/>
            <person name="Chicoki N."/>
            <person name="Fauchery L."/>
            <person name="Kohler A."/>
            <person name="Kuo A."/>
            <person name="Labutti K."/>
            <person name="Pangilinan J."/>
            <person name="Lipzen A."/>
            <person name="Riley R."/>
            <person name="Andreopoulos W."/>
            <person name="He G."/>
            <person name="Johnson J."/>
            <person name="Barry K.W."/>
            <person name="Grigoriev I.V."/>
            <person name="Nagy L."/>
            <person name="Hibbett D."/>
            <person name="Henrissat B."/>
            <person name="Matheny P.B."/>
            <person name="Labbe J."/>
            <person name="Martin F."/>
        </authorList>
    </citation>
    <scope>NUCLEOTIDE SEQUENCE</scope>
    <source>
        <strain evidence="1">EC-137</strain>
    </source>
</reference>